<evidence type="ECO:0000256" key="4">
    <source>
        <dbReference type="ARBA" id="ARBA00022989"/>
    </source>
</evidence>
<gene>
    <name evidence="8" type="ORF">DMP06_10945</name>
</gene>
<protein>
    <recommendedName>
        <fullName evidence="7">Phage shock protein PspC N-terminal domain-containing protein</fullName>
    </recommendedName>
</protein>
<name>A0A3N0ART8_9ACTN</name>
<keyword evidence="2" id="KW-1003">Cell membrane</keyword>
<keyword evidence="5 6" id="KW-0472">Membrane</keyword>
<dbReference type="InterPro" id="IPR007168">
    <property type="entry name" value="Phageshock_PspC_N"/>
</dbReference>
<dbReference type="OrthoDB" id="7359894at2"/>
<sequence length="102" mass="10887">MLGTTVRTLWGILWPLALVAAGAYLLWGVKTGKFSGFAQGGSARPLRRSRADKRLLGVCGGIAYYFGIDSTVVRVMAVILLVLFTPSAIIAYFLIALLVPSA</sequence>
<dbReference type="Proteomes" id="UP000269591">
    <property type="component" value="Unassembled WGS sequence"/>
</dbReference>
<feature type="transmembrane region" description="Helical" evidence="6">
    <location>
        <begin position="12"/>
        <end position="30"/>
    </location>
</feature>
<comment type="subcellular location">
    <subcellularLocation>
        <location evidence="1">Cell membrane</location>
        <topology evidence="1">Single-pass membrane protein</topology>
    </subcellularLocation>
</comment>
<dbReference type="EMBL" id="QIBX01000029">
    <property type="protein sequence ID" value="RNL37444.1"/>
    <property type="molecule type" value="Genomic_DNA"/>
</dbReference>
<evidence type="ECO:0000256" key="1">
    <source>
        <dbReference type="ARBA" id="ARBA00004162"/>
    </source>
</evidence>
<evidence type="ECO:0000313" key="9">
    <source>
        <dbReference type="Proteomes" id="UP000269591"/>
    </source>
</evidence>
<evidence type="ECO:0000313" key="8">
    <source>
        <dbReference type="EMBL" id="RNL37444.1"/>
    </source>
</evidence>
<comment type="caution">
    <text evidence="8">The sequence shown here is derived from an EMBL/GenBank/DDBJ whole genome shotgun (WGS) entry which is preliminary data.</text>
</comment>
<dbReference type="PANTHER" id="PTHR33885:SF3">
    <property type="entry name" value="PHAGE SHOCK PROTEIN C"/>
    <property type="match status" value="1"/>
</dbReference>
<keyword evidence="9" id="KW-1185">Reference proteome</keyword>
<keyword evidence="4 6" id="KW-1133">Transmembrane helix</keyword>
<reference evidence="9" key="1">
    <citation type="submission" date="2018-05" db="EMBL/GenBank/DDBJ databases">
        <title>Genome Sequencing of selected type strains of the family Eggerthellaceae.</title>
        <authorList>
            <person name="Danylec N."/>
            <person name="Stoll D.A."/>
            <person name="Doetsch A."/>
            <person name="Huch M."/>
        </authorList>
    </citation>
    <scope>NUCLEOTIDE SEQUENCE [LARGE SCALE GENOMIC DNA]</scope>
    <source>
        <strain evidence="9">DSM 24851</strain>
    </source>
</reference>
<feature type="domain" description="Phage shock protein PspC N-terminal" evidence="7">
    <location>
        <begin position="44"/>
        <end position="101"/>
    </location>
</feature>
<dbReference type="Pfam" id="PF04024">
    <property type="entry name" value="PspC"/>
    <property type="match status" value="1"/>
</dbReference>
<evidence type="ECO:0000256" key="2">
    <source>
        <dbReference type="ARBA" id="ARBA00022475"/>
    </source>
</evidence>
<dbReference type="PANTHER" id="PTHR33885">
    <property type="entry name" value="PHAGE SHOCK PROTEIN C"/>
    <property type="match status" value="1"/>
</dbReference>
<evidence type="ECO:0000259" key="7">
    <source>
        <dbReference type="Pfam" id="PF04024"/>
    </source>
</evidence>
<feature type="transmembrane region" description="Helical" evidence="6">
    <location>
        <begin position="74"/>
        <end position="99"/>
    </location>
</feature>
<organism evidence="8 9">
    <name type="scientific">Slackia equolifaciens</name>
    <dbReference type="NCBI Taxonomy" id="498718"/>
    <lineage>
        <taxon>Bacteria</taxon>
        <taxon>Bacillati</taxon>
        <taxon>Actinomycetota</taxon>
        <taxon>Coriobacteriia</taxon>
        <taxon>Eggerthellales</taxon>
        <taxon>Eggerthellaceae</taxon>
        <taxon>Slackia</taxon>
    </lineage>
</organism>
<dbReference type="GO" id="GO:0005886">
    <property type="term" value="C:plasma membrane"/>
    <property type="evidence" value="ECO:0007669"/>
    <property type="project" value="UniProtKB-SubCell"/>
</dbReference>
<feature type="transmembrane region" description="Helical" evidence="6">
    <location>
        <begin position="51"/>
        <end position="68"/>
    </location>
</feature>
<evidence type="ECO:0000256" key="6">
    <source>
        <dbReference type="SAM" id="Phobius"/>
    </source>
</evidence>
<dbReference type="InterPro" id="IPR052027">
    <property type="entry name" value="PspC"/>
</dbReference>
<evidence type="ECO:0000256" key="3">
    <source>
        <dbReference type="ARBA" id="ARBA00022692"/>
    </source>
</evidence>
<evidence type="ECO:0000256" key="5">
    <source>
        <dbReference type="ARBA" id="ARBA00023136"/>
    </source>
</evidence>
<proteinExistence type="predicted"/>
<keyword evidence="3 6" id="KW-0812">Transmembrane</keyword>
<accession>A0A3N0ART8</accession>
<dbReference type="AlphaFoldDB" id="A0A3N0ART8"/>